<name>A0A0R1XRN6_9LACO</name>
<feature type="chain" id="PRO_5006413379" description="Surface layer protein A domain-containing protein" evidence="1">
    <location>
        <begin position="36"/>
        <end position="193"/>
    </location>
</feature>
<dbReference type="RefSeq" id="WP_057003057.1">
    <property type="nucleotide sequence ID" value="NZ_AZGA01000088.1"/>
</dbReference>
<protein>
    <recommendedName>
        <fullName evidence="4">Surface layer protein A domain-containing protein</fullName>
    </recommendedName>
</protein>
<evidence type="ECO:0000256" key="1">
    <source>
        <dbReference type="SAM" id="SignalP"/>
    </source>
</evidence>
<reference evidence="2 3" key="1">
    <citation type="journal article" date="2015" name="Genome Announc.">
        <title>Expanding the biotechnology potential of lactobacilli through comparative genomics of 213 strains and associated genera.</title>
        <authorList>
            <person name="Sun Z."/>
            <person name="Harris H.M."/>
            <person name="McCann A."/>
            <person name="Guo C."/>
            <person name="Argimon S."/>
            <person name="Zhang W."/>
            <person name="Yang X."/>
            <person name="Jeffery I.B."/>
            <person name="Cooney J.C."/>
            <person name="Kagawa T.F."/>
            <person name="Liu W."/>
            <person name="Song Y."/>
            <person name="Salvetti E."/>
            <person name="Wrobel A."/>
            <person name="Rasinkangas P."/>
            <person name="Parkhill J."/>
            <person name="Rea M.C."/>
            <person name="O'Sullivan O."/>
            <person name="Ritari J."/>
            <person name="Douillard F.P."/>
            <person name="Paul Ross R."/>
            <person name="Yang R."/>
            <person name="Briner A.E."/>
            <person name="Felis G.E."/>
            <person name="de Vos W.M."/>
            <person name="Barrangou R."/>
            <person name="Klaenhammer T.R."/>
            <person name="Caufield P.W."/>
            <person name="Cui Y."/>
            <person name="Zhang H."/>
            <person name="O'Toole P.W."/>
        </authorList>
    </citation>
    <scope>NUCLEOTIDE SEQUENCE [LARGE SCALE GENOMIC DNA]</scope>
    <source>
        <strain evidence="2 3">DSM 18527</strain>
    </source>
</reference>
<accession>A0A0R1XRN6</accession>
<feature type="signal peptide" evidence="1">
    <location>
        <begin position="1"/>
        <end position="35"/>
    </location>
</feature>
<keyword evidence="1" id="KW-0732">Signal</keyword>
<dbReference type="PATRIC" id="fig|1423734.3.peg.1838"/>
<dbReference type="EMBL" id="AZGA01000088">
    <property type="protein sequence ID" value="KRM30683.1"/>
    <property type="molecule type" value="Genomic_DNA"/>
</dbReference>
<evidence type="ECO:0000313" key="2">
    <source>
        <dbReference type="EMBL" id="KRM30683.1"/>
    </source>
</evidence>
<proteinExistence type="predicted"/>
<evidence type="ECO:0008006" key="4">
    <source>
        <dbReference type="Google" id="ProtNLM"/>
    </source>
</evidence>
<sequence length="193" mass="20592">MNKNKKSKFKSMALSASAIVGVATIGLTSLGAASAATTTEPTIQTANTTIKSNNQGLTIYADPQATQSTGKQLATNISDWRVTREAKDTSGNVIAYDLGNGQWVKASDLQQTTGNSNQGNATTKTANGILINSNYQSVQIYSNAKATQPNGRLSTQYNLWQVFEIAYDNTGTPTAYRIGTNQWVKATDVTVNN</sequence>
<dbReference type="AlphaFoldDB" id="A0A0R1XRN6"/>
<evidence type="ECO:0000313" key="3">
    <source>
        <dbReference type="Proteomes" id="UP000051236"/>
    </source>
</evidence>
<comment type="caution">
    <text evidence="2">The sequence shown here is derived from an EMBL/GenBank/DDBJ whole genome shotgun (WGS) entry which is preliminary data.</text>
</comment>
<gene>
    <name evidence="2" type="ORF">FC83_GL001819</name>
</gene>
<organism evidence="2 3">
    <name type="scientific">Agrilactobacillus composti DSM 18527 = JCM 14202</name>
    <dbReference type="NCBI Taxonomy" id="1423734"/>
    <lineage>
        <taxon>Bacteria</taxon>
        <taxon>Bacillati</taxon>
        <taxon>Bacillota</taxon>
        <taxon>Bacilli</taxon>
        <taxon>Lactobacillales</taxon>
        <taxon>Lactobacillaceae</taxon>
        <taxon>Agrilactobacillus</taxon>
    </lineage>
</organism>
<keyword evidence="3" id="KW-1185">Reference proteome</keyword>
<dbReference type="Proteomes" id="UP000051236">
    <property type="component" value="Unassembled WGS sequence"/>
</dbReference>